<accession>R4V1R8</accession>
<proteinExistence type="evidence at transcript level"/>
<keyword evidence="1" id="KW-0175">Coiled coil</keyword>
<feature type="chain" id="PRO_5004380672" description="Protein TsetseEP domain-containing protein" evidence="2">
    <location>
        <begin position="22"/>
        <end position="276"/>
    </location>
</feature>
<feature type="coiled-coil region" evidence="1">
    <location>
        <begin position="96"/>
        <end position="134"/>
    </location>
</feature>
<protein>
    <recommendedName>
        <fullName evidence="4">Protein TsetseEP domain-containing protein</fullName>
    </recommendedName>
</protein>
<keyword evidence="2" id="KW-0732">Signal</keyword>
<dbReference type="EMBL" id="KC740813">
    <property type="protein sequence ID" value="AGM32637.1"/>
    <property type="molecule type" value="mRNA"/>
</dbReference>
<dbReference type="AlphaFoldDB" id="R4V1R8"/>
<evidence type="ECO:0000313" key="3">
    <source>
        <dbReference type="EMBL" id="AGM32637.1"/>
    </source>
</evidence>
<name>R4V1R8_COPFO</name>
<sequence length="276" mass="28847">MVARIFFVVAVALLTVQGLNANNLSKRNIADDLKSKLQSAASNLIDTATKLTEAAELQAKLDIQEILDHVKEEVEKALAIAKDAVAKIKGIAHEIADKVKDAIDKAKQVLSDLKDKAEAKIASFIEQLKEYGEAALTCVYGNRDNITSVIESAASKVISCTIAVGQEAEPIVKDAIETAARLADLGAKAATITATCGAASIAALPCVLAQGVAVLGQVASDITTITKDVTDIVERAPGLIQEIESCSAEVKTATSNVNSLIGNIQKCVDDYTSSAA</sequence>
<evidence type="ECO:0008006" key="4">
    <source>
        <dbReference type="Google" id="ProtNLM"/>
    </source>
</evidence>
<evidence type="ECO:0000256" key="2">
    <source>
        <dbReference type="SAM" id="SignalP"/>
    </source>
</evidence>
<evidence type="ECO:0000256" key="1">
    <source>
        <dbReference type="SAM" id="Coils"/>
    </source>
</evidence>
<feature type="signal peptide" evidence="2">
    <location>
        <begin position="1"/>
        <end position="21"/>
    </location>
</feature>
<reference evidence="3" key="1">
    <citation type="submission" date="2013-03" db="EMBL/GenBank/DDBJ databases">
        <title>Immune-Related transcriptome of Coptotermes formosanus Shiraki workers: the defense mechanism.</title>
        <authorList>
            <person name="Hussain A."/>
            <person name="Li Y.F."/>
            <person name="Wen S.Y."/>
        </authorList>
    </citation>
    <scope>NUCLEOTIDE SEQUENCE</scope>
</reference>
<organism evidence="3">
    <name type="scientific">Coptotermes formosanus</name>
    <name type="common">Formosan subterranean termite</name>
    <dbReference type="NCBI Taxonomy" id="36987"/>
    <lineage>
        <taxon>Eukaryota</taxon>
        <taxon>Metazoa</taxon>
        <taxon>Ecdysozoa</taxon>
        <taxon>Arthropoda</taxon>
        <taxon>Hexapoda</taxon>
        <taxon>Insecta</taxon>
        <taxon>Pterygota</taxon>
        <taxon>Neoptera</taxon>
        <taxon>Polyneoptera</taxon>
        <taxon>Dictyoptera</taxon>
        <taxon>Blattodea</taxon>
        <taxon>Blattoidea</taxon>
        <taxon>Termitoidae</taxon>
        <taxon>Rhinotermitidae</taxon>
        <taxon>Coptotermes</taxon>
    </lineage>
</organism>